<reference evidence="4 5" key="1">
    <citation type="journal article" date="2021" name="Environ. Microbiol.">
        <title>Gene family expansions and transcriptome signatures uncover fungal adaptations to wood decay.</title>
        <authorList>
            <person name="Hage H."/>
            <person name="Miyauchi S."/>
            <person name="Viragh M."/>
            <person name="Drula E."/>
            <person name="Min B."/>
            <person name="Chaduli D."/>
            <person name="Navarro D."/>
            <person name="Favel A."/>
            <person name="Norest M."/>
            <person name="Lesage-Meessen L."/>
            <person name="Balint B."/>
            <person name="Merenyi Z."/>
            <person name="de Eugenio L."/>
            <person name="Morin E."/>
            <person name="Martinez A.T."/>
            <person name="Baldrian P."/>
            <person name="Stursova M."/>
            <person name="Martinez M.J."/>
            <person name="Novotny C."/>
            <person name="Magnuson J.K."/>
            <person name="Spatafora J.W."/>
            <person name="Maurice S."/>
            <person name="Pangilinan J."/>
            <person name="Andreopoulos W."/>
            <person name="LaButti K."/>
            <person name="Hundley H."/>
            <person name="Na H."/>
            <person name="Kuo A."/>
            <person name="Barry K."/>
            <person name="Lipzen A."/>
            <person name="Henrissat B."/>
            <person name="Riley R."/>
            <person name="Ahrendt S."/>
            <person name="Nagy L.G."/>
            <person name="Grigoriev I.V."/>
            <person name="Martin F."/>
            <person name="Rosso M.N."/>
        </authorList>
    </citation>
    <scope>NUCLEOTIDE SEQUENCE [LARGE SCALE GENOMIC DNA]</scope>
    <source>
        <strain evidence="4 5">CIRM-BRFM 1785</strain>
    </source>
</reference>
<protein>
    <recommendedName>
        <fullName evidence="3">Yeast cell wall synthesis Kre9/Knh1-like N-terminal domain-containing protein</fullName>
    </recommendedName>
</protein>
<accession>A0ABQ8KF34</accession>
<gene>
    <name evidence="4" type="ORF">C8Q71DRAFT_78305</name>
</gene>
<feature type="chain" id="PRO_5047205754" description="Yeast cell wall synthesis Kre9/Knh1-like N-terminal domain-containing protein" evidence="2">
    <location>
        <begin position="19"/>
        <end position="111"/>
    </location>
</feature>
<sequence length="111" mass="11638">MKLIFSSLFVLLVSAANALVLDAPPASGWKAKETVTEGWQSSAADPPSFTLMLYTGTAGETFFLGNHQTADDTATFTLPGVSPGSYHLGAVNTTNLNQVWAVTGQFNITAA</sequence>
<dbReference type="InterPro" id="IPR018466">
    <property type="entry name" value="Kre9/Knh1-like_N"/>
</dbReference>
<dbReference type="GeneID" id="72005688"/>
<evidence type="ECO:0000256" key="1">
    <source>
        <dbReference type="ARBA" id="ARBA00022729"/>
    </source>
</evidence>
<keyword evidence="5" id="KW-1185">Reference proteome</keyword>
<comment type="caution">
    <text evidence="4">The sequence shown here is derived from an EMBL/GenBank/DDBJ whole genome shotgun (WGS) entry which is preliminary data.</text>
</comment>
<name>A0ABQ8KF34_9APHY</name>
<dbReference type="Proteomes" id="UP000814176">
    <property type="component" value="Unassembled WGS sequence"/>
</dbReference>
<feature type="signal peptide" evidence="2">
    <location>
        <begin position="1"/>
        <end position="18"/>
    </location>
</feature>
<evidence type="ECO:0000256" key="2">
    <source>
        <dbReference type="SAM" id="SignalP"/>
    </source>
</evidence>
<dbReference type="EMBL" id="JADCUA010000011">
    <property type="protein sequence ID" value="KAH9836347.1"/>
    <property type="molecule type" value="Genomic_DNA"/>
</dbReference>
<feature type="domain" description="Yeast cell wall synthesis Kre9/Knh1-like N-terminal" evidence="3">
    <location>
        <begin position="28"/>
        <end position="108"/>
    </location>
</feature>
<evidence type="ECO:0000313" key="5">
    <source>
        <dbReference type="Proteomes" id="UP000814176"/>
    </source>
</evidence>
<keyword evidence="1 2" id="KW-0732">Signal</keyword>
<dbReference type="RefSeq" id="XP_047778632.1">
    <property type="nucleotide sequence ID" value="XM_047924956.1"/>
</dbReference>
<proteinExistence type="predicted"/>
<organism evidence="4 5">
    <name type="scientific">Rhodofomes roseus</name>
    <dbReference type="NCBI Taxonomy" id="34475"/>
    <lineage>
        <taxon>Eukaryota</taxon>
        <taxon>Fungi</taxon>
        <taxon>Dikarya</taxon>
        <taxon>Basidiomycota</taxon>
        <taxon>Agaricomycotina</taxon>
        <taxon>Agaricomycetes</taxon>
        <taxon>Polyporales</taxon>
        <taxon>Rhodofomes</taxon>
    </lineage>
</organism>
<evidence type="ECO:0000259" key="3">
    <source>
        <dbReference type="Pfam" id="PF10342"/>
    </source>
</evidence>
<dbReference type="Pfam" id="PF10342">
    <property type="entry name" value="Kre9_KNH"/>
    <property type="match status" value="1"/>
</dbReference>
<evidence type="ECO:0000313" key="4">
    <source>
        <dbReference type="EMBL" id="KAH9836347.1"/>
    </source>
</evidence>